<dbReference type="Proteomes" id="UP001589590">
    <property type="component" value="Unassembled WGS sequence"/>
</dbReference>
<name>A0ABV5GW91_9FLAO</name>
<dbReference type="Gene3D" id="2.130.10.10">
    <property type="entry name" value="YVTN repeat-like/Quinoprotein amine dehydrogenase"/>
    <property type="match status" value="2"/>
</dbReference>
<reference evidence="2 3" key="1">
    <citation type="submission" date="2024-09" db="EMBL/GenBank/DDBJ databases">
        <authorList>
            <person name="Sun Q."/>
            <person name="Mori K."/>
        </authorList>
    </citation>
    <scope>NUCLEOTIDE SEQUENCE [LARGE SCALE GENOMIC DNA]</scope>
    <source>
        <strain evidence="2 3">CECT 8300</strain>
    </source>
</reference>
<keyword evidence="3" id="KW-1185">Reference proteome</keyword>
<dbReference type="EMBL" id="JBHMFA010000001">
    <property type="protein sequence ID" value="MFB9103466.1"/>
    <property type="molecule type" value="Genomic_DNA"/>
</dbReference>
<dbReference type="Pfam" id="PF21544">
    <property type="entry name" value="PorZ_N_b_propeller"/>
    <property type="match status" value="1"/>
</dbReference>
<dbReference type="SUPFAM" id="SSF63829">
    <property type="entry name" value="Calcium-dependent phosphotriesterase"/>
    <property type="match status" value="1"/>
</dbReference>
<evidence type="ECO:0000259" key="1">
    <source>
        <dbReference type="Pfam" id="PF21544"/>
    </source>
</evidence>
<dbReference type="Gene3D" id="2.60.40.4070">
    <property type="match status" value="1"/>
</dbReference>
<dbReference type="InterPro" id="IPR011110">
    <property type="entry name" value="Reg_prop"/>
</dbReference>
<dbReference type="RefSeq" id="WP_290269035.1">
    <property type="nucleotide sequence ID" value="NZ_JAUFQP010000007.1"/>
</dbReference>
<dbReference type="Pfam" id="PF07494">
    <property type="entry name" value="Reg_prop"/>
    <property type="match status" value="1"/>
</dbReference>
<feature type="domain" description="PorZ N-terminal beta-propeller" evidence="1">
    <location>
        <begin position="45"/>
        <end position="207"/>
    </location>
</feature>
<dbReference type="InterPro" id="IPR048954">
    <property type="entry name" value="PorZ_N"/>
</dbReference>
<protein>
    <submittedName>
        <fullName evidence="2">Two-component regulator propeller domain-containing protein</fullName>
    </submittedName>
</protein>
<organism evidence="2 3">
    <name type="scientific">Algibacter miyuki</name>
    <dbReference type="NCBI Taxonomy" id="1306933"/>
    <lineage>
        <taxon>Bacteria</taxon>
        <taxon>Pseudomonadati</taxon>
        <taxon>Bacteroidota</taxon>
        <taxon>Flavobacteriia</taxon>
        <taxon>Flavobacteriales</taxon>
        <taxon>Flavobacteriaceae</taxon>
        <taxon>Algibacter</taxon>
    </lineage>
</organism>
<sequence length="781" mass="86931">MLKRVILFLIYMLPLLQFGQDFSNLWEGYFSYNIINDVVKGNNKIYAASENAIFSIDLDSNVLDEITTVHGLSGETISTIYYSETYELLVVGYENGLIEIVFDNDDNILTVVDILDKNTIQANDKEIKHINAVDQFIYLSTGFGISVFNLERLEFGDTYFIGDLGTQIEVNQTTIFEDYIYAACRDGGGLKKAPLSSPNLIDYRNWEQVSAGEFLAVQANADKLYAIQTNRRIYEVNNNVLTSLFLFTNTPVDLRSVENQLLVSTEDDIYMYNASFNLISQASVITDFDTEFTVATVAGDEIFIGSQDFGVLKTAVLSPTIFEEVHPDGPLLNSVFSIEADARGVWVTYGEYSLFYEPTLRARGVSRLNDDVWVNTPYADVFGARDLNTIVVNPSNRNQAFVSSFFHGLLEFNDDVPTVLYNQNNSGLESLSLSPTSTYVSIRVSGIAFDSNGLLWSITSLVNRAIKSFNPTNNQWNSYSFESIIDNPVYDNLGFGDLIIDNNNTKWISSFSKGVIGFNENNGSPLLKSIGEIDGNLPTKTVRALAIDNRNQLWIGTDIGLRVLYNTSNFFTDDDVAADEIIILENGIAKELLADQFISDIKVDGANNKWISTIGAGVFYLSSDGQETIYHFTADNSPLPSNNVNGISIDDTNSLIYFGTSNGLVSFKSGGSKSTEDLETVYAYPNPVRPNFDIVEKKVTIKNISENVNIKITDIEGNLVAEAQSRINLRYNNYNLEIDGGTVFWNGKNMANNVVSSGVYLIMISDLDTFETKVLKLMVVR</sequence>
<evidence type="ECO:0000313" key="3">
    <source>
        <dbReference type="Proteomes" id="UP001589590"/>
    </source>
</evidence>
<gene>
    <name evidence="2" type="ORF">ACFFU1_01040</name>
</gene>
<evidence type="ECO:0000313" key="2">
    <source>
        <dbReference type="EMBL" id="MFB9103466.1"/>
    </source>
</evidence>
<dbReference type="InterPro" id="IPR015943">
    <property type="entry name" value="WD40/YVTN_repeat-like_dom_sf"/>
</dbReference>
<proteinExistence type="predicted"/>
<accession>A0ABV5GW91</accession>
<dbReference type="SUPFAM" id="SSF63825">
    <property type="entry name" value="YWTD domain"/>
    <property type="match status" value="1"/>
</dbReference>
<comment type="caution">
    <text evidence="2">The sequence shown here is derived from an EMBL/GenBank/DDBJ whole genome shotgun (WGS) entry which is preliminary data.</text>
</comment>